<dbReference type="InterPro" id="IPR003778">
    <property type="entry name" value="CT_A_B"/>
</dbReference>
<dbReference type="InterPro" id="IPR029000">
    <property type="entry name" value="Cyclophilin-like_dom_sf"/>
</dbReference>
<sequence length="336" mass="35923">MRVNERDGQIEVVKPGTLTTVQDLGRYGYQQYGVPVSGAADSIALRVANLLVGNPESAAGLELTLTGPILRFAADSLICLTGGTVGATLDGNPIDMYKSIIAQAGSTLRVGPIVRGCRAYLAVHGGVDVPHIMGSCSTYLKGKIGGFQGRALSAGDRLAIGSGRNGGETHAKVLKQMANRRLHPSRIPDYPMKKQVHVILGPHIDAFTEESAKRFWAESYAVTTQADRMGLRCHGEPLSHKSGADVISGAVPVGAVQIPADGQPIILLCDRQPTGGYTRIGTVITADLPLVAQARPQDMLHFQPASLQEAHRRLAESERWLRQLRLACLAGRRECL</sequence>
<evidence type="ECO:0000313" key="5">
    <source>
        <dbReference type="EMBL" id="RNB90289.1"/>
    </source>
</evidence>
<evidence type="ECO:0000256" key="2">
    <source>
        <dbReference type="ARBA" id="ARBA00022801"/>
    </source>
</evidence>
<comment type="caution">
    <text evidence="5">The sequence shown here is derived from an EMBL/GenBank/DDBJ whole genome shotgun (WGS) entry which is preliminary data.</text>
</comment>
<evidence type="ECO:0000256" key="1">
    <source>
        <dbReference type="ARBA" id="ARBA00022741"/>
    </source>
</evidence>
<reference evidence="5 6" key="1">
    <citation type="submission" date="2018-10" db="EMBL/GenBank/DDBJ databases">
        <title>Phylogenomics of Brevibacillus.</title>
        <authorList>
            <person name="Dunlap C."/>
        </authorList>
    </citation>
    <scope>NUCLEOTIDE SEQUENCE [LARGE SCALE GENOMIC DNA]</scope>
    <source>
        <strain evidence="5 6">JCM 15716</strain>
    </source>
</reference>
<keyword evidence="1" id="KW-0547">Nucleotide-binding</keyword>
<dbReference type="InterPro" id="IPR052708">
    <property type="entry name" value="PxpC"/>
</dbReference>
<dbReference type="RefSeq" id="WP_122917217.1">
    <property type="nucleotide sequence ID" value="NZ_RHHQ01000007.1"/>
</dbReference>
<accession>A0A3M8DS20</accession>
<dbReference type="OrthoDB" id="9782422at2"/>
<evidence type="ECO:0000259" key="4">
    <source>
        <dbReference type="SMART" id="SM00797"/>
    </source>
</evidence>
<dbReference type="AlphaFoldDB" id="A0A3M8DS20"/>
<dbReference type="SUPFAM" id="SSF50891">
    <property type="entry name" value="Cyclophilin-like"/>
    <property type="match status" value="1"/>
</dbReference>
<keyword evidence="5" id="KW-0808">Transferase</keyword>
<name>A0A3M8DS20_9BACL</name>
<dbReference type="SMART" id="SM00797">
    <property type="entry name" value="AHS2"/>
    <property type="match status" value="1"/>
</dbReference>
<dbReference type="PANTHER" id="PTHR43309:SF5">
    <property type="entry name" value="5-OXOPROLINASE SUBUNIT C"/>
    <property type="match status" value="1"/>
</dbReference>
<protein>
    <submittedName>
        <fullName evidence="5">Biotin-dependent carboxyltransferase family protein</fullName>
    </submittedName>
</protein>
<dbReference type="Gene3D" id="2.40.100.10">
    <property type="entry name" value="Cyclophilin-like"/>
    <property type="match status" value="1"/>
</dbReference>
<dbReference type="PANTHER" id="PTHR43309">
    <property type="entry name" value="5-OXOPROLINASE SUBUNIT C"/>
    <property type="match status" value="1"/>
</dbReference>
<organism evidence="5 6">
    <name type="scientific">Brevibacillus fluminis</name>
    <dbReference type="NCBI Taxonomy" id="511487"/>
    <lineage>
        <taxon>Bacteria</taxon>
        <taxon>Bacillati</taxon>
        <taxon>Bacillota</taxon>
        <taxon>Bacilli</taxon>
        <taxon>Bacillales</taxon>
        <taxon>Paenibacillaceae</taxon>
        <taxon>Brevibacillus</taxon>
    </lineage>
</organism>
<keyword evidence="6" id="KW-1185">Reference proteome</keyword>
<dbReference type="Pfam" id="PF02626">
    <property type="entry name" value="CT_A_B"/>
    <property type="match status" value="1"/>
</dbReference>
<dbReference type="EMBL" id="RHHQ01000007">
    <property type="protein sequence ID" value="RNB90289.1"/>
    <property type="molecule type" value="Genomic_DNA"/>
</dbReference>
<keyword evidence="3" id="KW-0067">ATP-binding</keyword>
<dbReference type="GO" id="GO:0005524">
    <property type="term" value="F:ATP binding"/>
    <property type="evidence" value="ECO:0007669"/>
    <property type="project" value="UniProtKB-KW"/>
</dbReference>
<keyword evidence="2" id="KW-0378">Hydrolase</keyword>
<proteinExistence type="predicted"/>
<dbReference type="NCBIfam" id="TIGR00724">
    <property type="entry name" value="urea_amlyse_rel"/>
    <property type="match status" value="1"/>
</dbReference>
<dbReference type="Proteomes" id="UP000271031">
    <property type="component" value="Unassembled WGS sequence"/>
</dbReference>
<dbReference type="GO" id="GO:0016740">
    <property type="term" value="F:transferase activity"/>
    <property type="evidence" value="ECO:0007669"/>
    <property type="project" value="UniProtKB-KW"/>
</dbReference>
<dbReference type="GO" id="GO:0016787">
    <property type="term" value="F:hydrolase activity"/>
    <property type="evidence" value="ECO:0007669"/>
    <property type="project" value="UniProtKB-KW"/>
</dbReference>
<feature type="domain" description="Carboxyltransferase" evidence="4">
    <location>
        <begin position="31"/>
        <end position="320"/>
    </location>
</feature>
<evidence type="ECO:0000256" key="3">
    <source>
        <dbReference type="ARBA" id="ARBA00022840"/>
    </source>
</evidence>
<gene>
    <name evidence="5" type="ORF">EDM56_07170</name>
</gene>
<evidence type="ECO:0000313" key="6">
    <source>
        <dbReference type="Proteomes" id="UP000271031"/>
    </source>
</evidence>